<comment type="caution">
    <text evidence="3">The sequence shown here is derived from an EMBL/GenBank/DDBJ whole genome shotgun (WGS) entry which is preliminary data.</text>
</comment>
<dbReference type="Gene3D" id="3.10.120.10">
    <property type="entry name" value="Cytochrome b5-like heme/steroid binding domain"/>
    <property type="match status" value="1"/>
</dbReference>
<name>A0A813FVG1_POLGL</name>
<sequence length="129" mass="13760">MPALVIVFAAVAFPHLAAAASPKEEGPSLKEESVPKVGAAAFYTLEQLQEHNSSSDCWLAVHGRVVAVDDGGSAHMGGNFFDIGSCGKDVTENFDRHHSMRMLELIGHIGGSELGTLHHSTYRSSTIFP</sequence>
<dbReference type="InterPro" id="IPR001199">
    <property type="entry name" value="Cyt_B5-like_heme/steroid-bd"/>
</dbReference>
<dbReference type="EMBL" id="CAJNNV010026367">
    <property type="protein sequence ID" value="CAE8618004.1"/>
    <property type="molecule type" value="Genomic_DNA"/>
</dbReference>
<dbReference type="InterPro" id="IPR036400">
    <property type="entry name" value="Cyt_B5-like_heme/steroid_sf"/>
</dbReference>
<dbReference type="Pfam" id="PF00173">
    <property type="entry name" value="Cyt-b5"/>
    <property type="match status" value="1"/>
</dbReference>
<dbReference type="SUPFAM" id="SSF55856">
    <property type="entry name" value="Cytochrome b5-like heme/steroid binding domain"/>
    <property type="match status" value="1"/>
</dbReference>
<evidence type="ECO:0000259" key="2">
    <source>
        <dbReference type="PROSITE" id="PS50255"/>
    </source>
</evidence>
<keyword evidence="4" id="KW-1185">Reference proteome</keyword>
<evidence type="ECO:0000256" key="1">
    <source>
        <dbReference type="SAM" id="SignalP"/>
    </source>
</evidence>
<feature type="signal peptide" evidence="1">
    <location>
        <begin position="1"/>
        <end position="19"/>
    </location>
</feature>
<reference evidence="3" key="1">
    <citation type="submission" date="2021-02" db="EMBL/GenBank/DDBJ databases">
        <authorList>
            <person name="Dougan E. K."/>
            <person name="Rhodes N."/>
            <person name="Thang M."/>
            <person name="Chan C."/>
        </authorList>
    </citation>
    <scope>NUCLEOTIDE SEQUENCE</scope>
</reference>
<proteinExistence type="predicted"/>
<dbReference type="OrthoDB" id="260519at2759"/>
<dbReference type="PROSITE" id="PS50255">
    <property type="entry name" value="CYTOCHROME_B5_2"/>
    <property type="match status" value="1"/>
</dbReference>
<evidence type="ECO:0000313" key="4">
    <source>
        <dbReference type="Proteomes" id="UP000654075"/>
    </source>
</evidence>
<dbReference type="AlphaFoldDB" id="A0A813FVG1"/>
<dbReference type="Proteomes" id="UP000654075">
    <property type="component" value="Unassembled WGS sequence"/>
</dbReference>
<feature type="chain" id="PRO_5032677178" description="Cytochrome b5 heme-binding domain-containing protein" evidence="1">
    <location>
        <begin position="20"/>
        <end position="129"/>
    </location>
</feature>
<feature type="domain" description="Cytochrome b5 heme-binding" evidence="2">
    <location>
        <begin position="40"/>
        <end position="118"/>
    </location>
</feature>
<evidence type="ECO:0000313" key="3">
    <source>
        <dbReference type="EMBL" id="CAE8618004.1"/>
    </source>
</evidence>
<organism evidence="3 4">
    <name type="scientific">Polarella glacialis</name>
    <name type="common">Dinoflagellate</name>
    <dbReference type="NCBI Taxonomy" id="89957"/>
    <lineage>
        <taxon>Eukaryota</taxon>
        <taxon>Sar</taxon>
        <taxon>Alveolata</taxon>
        <taxon>Dinophyceae</taxon>
        <taxon>Suessiales</taxon>
        <taxon>Suessiaceae</taxon>
        <taxon>Polarella</taxon>
    </lineage>
</organism>
<keyword evidence="1" id="KW-0732">Signal</keyword>
<dbReference type="SMART" id="SM01117">
    <property type="entry name" value="Cyt-b5"/>
    <property type="match status" value="1"/>
</dbReference>
<protein>
    <recommendedName>
        <fullName evidence="2">Cytochrome b5 heme-binding domain-containing protein</fullName>
    </recommendedName>
</protein>
<gene>
    <name evidence="3" type="ORF">PGLA1383_LOCUS35658</name>
</gene>
<accession>A0A813FVG1</accession>